<keyword evidence="1" id="KW-1133">Transmembrane helix</keyword>
<dbReference type="EMBL" id="CACRSJ010000110">
    <property type="protein sequence ID" value="VYS69901.1"/>
    <property type="molecule type" value="Genomic_DNA"/>
</dbReference>
<protein>
    <submittedName>
        <fullName evidence="2">Uncharacterized protein</fullName>
    </submittedName>
</protein>
<keyword evidence="1" id="KW-0472">Membrane</keyword>
<proteinExistence type="predicted"/>
<evidence type="ECO:0000313" key="3">
    <source>
        <dbReference type="Proteomes" id="UP000426265"/>
    </source>
</evidence>
<dbReference type="AlphaFoldDB" id="A0A654G9Z1"/>
<keyword evidence="1" id="KW-0812">Transmembrane</keyword>
<sequence>MPYQIKEQNISYFFERRITMISSSHFAIFCIILVSLFALQQCEIGNMEENLNASKIVVYLSPCVRKRCSFSLFKNCHCCRGKYHFCSKNIKVCEKECLRLNPPRPLP</sequence>
<name>A0A654G9Z1_ARATH</name>
<feature type="transmembrane region" description="Helical" evidence="1">
    <location>
        <begin position="20"/>
        <end position="39"/>
    </location>
</feature>
<evidence type="ECO:0000256" key="1">
    <source>
        <dbReference type="SAM" id="Phobius"/>
    </source>
</evidence>
<reference evidence="2 3" key="1">
    <citation type="submission" date="2019-11" db="EMBL/GenBank/DDBJ databases">
        <authorList>
            <person name="Jiao W.-B."/>
            <person name="Schneeberger K."/>
        </authorList>
    </citation>
    <scope>NUCLEOTIDE SEQUENCE [LARGE SCALE GENOMIC DNA]</scope>
    <source>
        <strain evidence="3">cv. An-1</strain>
    </source>
</reference>
<dbReference type="ExpressionAtlas" id="A0A654G9Z1">
    <property type="expression patterns" value="baseline and differential"/>
</dbReference>
<organism evidence="2 3">
    <name type="scientific">Arabidopsis thaliana</name>
    <name type="common">Mouse-ear cress</name>
    <dbReference type="NCBI Taxonomy" id="3702"/>
    <lineage>
        <taxon>Eukaryota</taxon>
        <taxon>Viridiplantae</taxon>
        <taxon>Streptophyta</taxon>
        <taxon>Embryophyta</taxon>
        <taxon>Tracheophyta</taxon>
        <taxon>Spermatophyta</taxon>
        <taxon>Magnoliopsida</taxon>
        <taxon>eudicotyledons</taxon>
        <taxon>Gunneridae</taxon>
        <taxon>Pentapetalae</taxon>
        <taxon>rosids</taxon>
        <taxon>malvids</taxon>
        <taxon>Brassicales</taxon>
        <taxon>Brassicaceae</taxon>
        <taxon>Camelineae</taxon>
        <taxon>Arabidopsis</taxon>
    </lineage>
</organism>
<dbReference type="Proteomes" id="UP000426265">
    <property type="component" value="Unassembled WGS sequence"/>
</dbReference>
<gene>
    <name evidence="2" type="ORF">AN1_LOCUS25286</name>
</gene>
<evidence type="ECO:0000313" key="2">
    <source>
        <dbReference type="EMBL" id="VYS69901.1"/>
    </source>
</evidence>
<accession>A0A654G9Z1</accession>